<organism evidence="1 2">
    <name type="scientific">Dreissena polymorpha</name>
    <name type="common">Zebra mussel</name>
    <name type="synonym">Mytilus polymorpha</name>
    <dbReference type="NCBI Taxonomy" id="45954"/>
    <lineage>
        <taxon>Eukaryota</taxon>
        <taxon>Metazoa</taxon>
        <taxon>Spiralia</taxon>
        <taxon>Lophotrochozoa</taxon>
        <taxon>Mollusca</taxon>
        <taxon>Bivalvia</taxon>
        <taxon>Autobranchia</taxon>
        <taxon>Heteroconchia</taxon>
        <taxon>Euheterodonta</taxon>
        <taxon>Imparidentia</taxon>
        <taxon>Neoheterodontei</taxon>
        <taxon>Myida</taxon>
        <taxon>Dreissenoidea</taxon>
        <taxon>Dreissenidae</taxon>
        <taxon>Dreissena</taxon>
    </lineage>
</organism>
<reference evidence="1" key="1">
    <citation type="journal article" date="2019" name="bioRxiv">
        <title>The Genome of the Zebra Mussel, Dreissena polymorpha: A Resource for Invasive Species Research.</title>
        <authorList>
            <person name="McCartney M.A."/>
            <person name="Auch B."/>
            <person name="Kono T."/>
            <person name="Mallez S."/>
            <person name="Zhang Y."/>
            <person name="Obille A."/>
            <person name="Becker A."/>
            <person name="Abrahante J.E."/>
            <person name="Garbe J."/>
            <person name="Badalamenti J.P."/>
            <person name="Herman A."/>
            <person name="Mangelson H."/>
            <person name="Liachko I."/>
            <person name="Sullivan S."/>
            <person name="Sone E.D."/>
            <person name="Koren S."/>
            <person name="Silverstein K.A.T."/>
            <person name="Beckman K.B."/>
            <person name="Gohl D.M."/>
        </authorList>
    </citation>
    <scope>NUCLEOTIDE SEQUENCE</scope>
    <source>
        <strain evidence="1">Duluth1</strain>
        <tissue evidence="1">Whole animal</tissue>
    </source>
</reference>
<evidence type="ECO:0000313" key="2">
    <source>
        <dbReference type="Proteomes" id="UP000828390"/>
    </source>
</evidence>
<evidence type="ECO:0000313" key="1">
    <source>
        <dbReference type="EMBL" id="KAH3738954.1"/>
    </source>
</evidence>
<keyword evidence="2" id="KW-1185">Reference proteome</keyword>
<protein>
    <submittedName>
        <fullName evidence="1">Uncharacterized protein</fullName>
    </submittedName>
</protein>
<accession>A0A9D4HZS5</accession>
<sequence length="147" mass="16473">MPAISATSAWSSAGSNYYFTYSTVIQKANDGLQDFYYACMQYRCSENQENTNVYLNTDIPMKDMPQEPAFKCVGPCFDARCIAAKSSTEALSLLLNSWLEKTGLTIMLISTWLVVPQGTRLKRSRTCSTALPAVSYLLRNHPKFVDK</sequence>
<dbReference type="EMBL" id="JAIWYP010000011">
    <property type="protein sequence ID" value="KAH3738954.1"/>
    <property type="molecule type" value="Genomic_DNA"/>
</dbReference>
<name>A0A9D4HZS5_DREPO</name>
<dbReference type="AlphaFoldDB" id="A0A9D4HZS5"/>
<gene>
    <name evidence="1" type="ORF">DPMN_045598</name>
</gene>
<comment type="caution">
    <text evidence="1">The sequence shown here is derived from an EMBL/GenBank/DDBJ whole genome shotgun (WGS) entry which is preliminary data.</text>
</comment>
<reference evidence="1" key="2">
    <citation type="submission" date="2020-11" db="EMBL/GenBank/DDBJ databases">
        <authorList>
            <person name="McCartney M.A."/>
            <person name="Auch B."/>
            <person name="Kono T."/>
            <person name="Mallez S."/>
            <person name="Becker A."/>
            <person name="Gohl D.M."/>
            <person name="Silverstein K.A.T."/>
            <person name="Koren S."/>
            <person name="Bechman K.B."/>
            <person name="Herman A."/>
            <person name="Abrahante J.E."/>
            <person name="Garbe J."/>
        </authorList>
    </citation>
    <scope>NUCLEOTIDE SEQUENCE</scope>
    <source>
        <strain evidence="1">Duluth1</strain>
        <tissue evidence="1">Whole animal</tissue>
    </source>
</reference>
<dbReference type="Proteomes" id="UP000828390">
    <property type="component" value="Unassembled WGS sequence"/>
</dbReference>
<proteinExistence type="predicted"/>